<keyword evidence="3 11" id="KW-0415">Karyogamy</keyword>
<evidence type="ECO:0000313" key="14">
    <source>
        <dbReference type="Proteomes" id="UP001295794"/>
    </source>
</evidence>
<gene>
    <name evidence="13" type="ORF">MYCIT1_LOCUS19094</name>
</gene>
<evidence type="ECO:0000256" key="1">
    <source>
        <dbReference type="ARBA" id="ARBA00003389"/>
    </source>
</evidence>
<evidence type="ECO:0000256" key="6">
    <source>
        <dbReference type="ARBA" id="ARBA00022824"/>
    </source>
</evidence>
<dbReference type="PANTHER" id="PTHR28012:SF1">
    <property type="entry name" value="NUCLEAR FUSION PROTEIN KAR5"/>
    <property type="match status" value="1"/>
</dbReference>
<comment type="similarity">
    <text evidence="2 11">Belongs to the KAR5 family.</text>
</comment>
<accession>A0AAD2K129</accession>
<evidence type="ECO:0008006" key="15">
    <source>
        <dbReference type="Google" id="ProtNLM"/>
    </source>
</evidence>
<keyword evidence="6 11" id="KW-0256">Endoplasmic reticulum</keyword>
<organism evidence="13 14">
    <name type="scientific">Mycena citricolor</name>
    <dbReference type="NCBI Taxonomy" id="2018698"/>
    <lineage>
        <taxon>Eukaryota</taxon>
        <taxon>Fungi</taxon>
        <taxon>Dikarya</taxon>
        <taxon>Basidiomycota</taxon>
        <taxon>Agaricomycotina</taxon>
        <taxon>Agaricomycetes</taxon>
        <taxon>Agaricomycetidae</taxon>
        <taxon>Agaricales</taxon>
        <taxon>Marasmiineae</taxon>
        <taxon>Mycenaceae</taxon>
        <taxon>Mycena</taxon>
    </lineage>
</organism>
<protein>
    <recommendedName>
        <fullName evidence="15">Nuclear fusion protein KAR5</fullName>
    </recommendedName>
</protein>
<dbReference type="GO" id="GO:0005789">
    <property type="term" value="C:endoplasmic reticulum membrane"/>
    <property type="evidence" value="ECO:0007669"/>
    <property type="project" value="UniProtKB-SubCell"/>
</dbReference>
<keyword evidence="7 11" id="KW-1133">Transmembrane helix</keyword>
<keyword evidence="5 11" id="KW-0732">Signal</keyword>
<proteinExistence type="inferred from homology"/>
<dbReference type="InterPro" id="IPR007292">
    <property type="entry name" value="Nuclear_fusion_Kar5"/>
</dbReference>
<keyword evidence="9" id="KW-0325">Glycoprotein</keyword>
<evidence type="ECO:0000256" key="8">
    <source>
        <dbReference type="ARBA" id="ARBA00023136"/>
    </source>
</evidence>
<sequence>MTTRRCLLIHLCVTSCVAVLWPRSWVPTNIAENSGIADHALASEVTGLLHDHDALERYAQRPDCFGRVASKIRTQCGDLEHNMDERVRAAISMTICELETAEHSSIPLECATYSVDSARVSHKISHGKCVEALGRSAQHWASYSGHLQRIPQLCFAYRRWNDIDTAKSIYRNITLKSDALMEILLAKERSEASHRQQWEAQAEDLGDLVFSLKSTSDGVEAHIRTTQARIQAELQSAFAELAMYRTSAHTDASELVQHMRIELKTIMREHVQSLHQVFPALESSLTDHMQAALALFRDQSVQVSASVAFAQHEWSNLVVQFVDMHQRLAILSGSIVENADLMNTSIEQAKSVLAAQKDVERSASGLSTTLHQLSNTTLETLMHVNGTLNRLTQTTPYRDWILSWITPTASFISADTSRLVLALSRWLYSLFQCLFFASSILFFPLRTILARNPANKSLRERWPIETSDLARYPNYYQQSEQSSNSIALHPMDLYRSRIPDRLLRKRSPRW</sequence>
<feature type="chain" id="PRO_5042263355" description="Nuclear fusion protein KAR5" evidence="12">
    <location>
        <begin position="19"/>
        <end position="510"/>
    </location>
</feature>
<reference evidence="13" key="1">
    <citation type="submission" date="2023-11" db="EMBL/GenBank/DDBJ databases">
        <authorList>
            <person name="De Vega J J."/>
            <person name="De Vega J J."/>
        </authorList>
    </citation>
    <scope>NUCLEOTIDE SEQUENCE</scope>
</reference>
<keyword evidence="4 11" id="KW-0812">Transmembrane</keyword>
<feature type="signal peptide" evidence="12">
    <location>
        <begin position="1"/>
        <end position="18"/>
    </location>
</feature>
<dbReference type="GO" id="GO:0000742">
    <property type="term" value="P:karyogamy involved in conjugation with cellular fusion"/>
    <property type="evidence" value="ECO:0007669"/>
    <property type="project" value="UniProtKB-UniRule"/>
</dbReference>
<comment type="function">
    <text evidence="1 11">Required for nuclear membrane fusion during karyogamy.</text>
</comment>
<comment type="subcellular location">
    <subcellularLocation>
        <location evidence="11">Endoplasmic reticulum membrane</location>
    </subcellularLocation>
    <subcellularLocation>
        <location evidence="11">Nucleus membrane</location>
    </subcellularLocation>
</comment>
<feature type="transmembrane region" description="Helical" evidence="11">
    <location>
        <begin position="426"/>
        <end position="449"/>
    </location>
</feature>
<dbReference type="AlphaFoldDB" id="A0AAD2K129"/>
<dbReference type="EMBL" id="CAVNYO010000191">
    <property type="protein sequence ID" value="CAK5273012.1"/>
    <property type="molecule type" value="Genomic_DNA"/>
</dbReference>
<evidence type="ECO:0000256" key="5">
    <source>
        <dbReference type="ARBA" id="ARBA00022729"/>
    </source>
</evidence>
<evidence type="ECO:0000256" key="11">
    <source>
        <dbReference type="RuleBase" id="RU368082"/>
    </source>
</evidence>
<evidence type="ECO:0000256" key="4">
    <source>
        <dbReference type="ARBA" id="ARBA00022692"/>
    </source>
</evidence>
<keyword evidence="8 11" id="KW-0472">Membrane</keyword>
<evidence type="ECO:0000313" key="13">
    <source>
        <dbReference type="EMBL" id="CAK5273012.1"/>
    </source>
</evidence>
<evidence type="ECO:0000256" key="2">
    <source>
        <dbReference type="ARBA" id="ARBA00010473"/>
    </source>
</evidence>
<comment type="caution">
    <text evidence="13">The sequence shown here is derived from an EMBL/GenBank/DDBJ whole genome shotgun (WGS) entry which is preliminary data.</text>
</comment>
<dbReference type="GO" id="GO:0031965">
    <property type="term" value="C:nuclear membrane"/>
    <property type="evidence" value="ECO:0007669"/>
    <property type="project" value="UniProtKB-SubCell"/>
</dbReference>
<dbReference type="Pfam" id="PF04163">
    <property type="entry name" value="Tht1"/>
    <property type="match status" value="1"/>
</dbReference>
<evidence type="ECO:0000256" key="7">
    <source>
        <dbReference type="ARBA" id="ARBA00022989"/>
    </source>
</evidence>
<evidence type="ECO:0000256" key="9">
    <source>
        <dbReference type="ARBA" id="ARBA00023180"/>
    </source>
</evidence>
<dbReference type="GO" id="GO:0048288">
    <property type="term" value="P:nuclear membrane fusion involved in karyogamy"/>
    <property type="evidence" value="ECO:0007669"/>
    <property type="project" value="UniProtKB-UniRule"/>
</dbReference>
<evidence type="ECO:0000256" key="10">
    <source>
        <dbReference type="ARBA" id="ARBA00023242"/>
    </source>
</evidence>
<name>A0AAD2K129_9AGAR</name>
<evidence type="ECO:0000256" key="12">
    <source>
        <dbReference type="SAM" id="SignalP"/>
    </source>
</evidence>
<evidence type="ECO:0000256" key="3">
    <source>
        <dbReference type="ARBA" id="ARBA00022459"/>
    </source>
</evidence>
<keyword evidence="14" id="KW-1185">Reference proteome</keyword>
<dbReference type="PANTHER" id="PTHR28012">
    <property type="entry name" value="NUCLEAR FUSION PROTEIN KAR5"/>
    <property type="match status" value="1"/>
</dbReference>
<keyword evidence="10 11" id="KW-0539">Nucleus</keyword>
<dbReference type="Proteomes" id="UP001295794">
    <property type="component" value="Unassembled WGS sequence"/>
</dbReference>